<dbReference type="EMBL" id="JACTNZ010000005">
    <property type="protein sequence ID" value="KAG5549516.1"/>
    <property type="molecule type" value="Genomic_DNA"/>
</dbReference>
<comment type="caution">
    <text evidence="1">The sequence shown here is derived from an EMBL/GenBank/DDBJ whole genome shotgun (WGS) entry which is preliminary data.</text>
</comment>
<protein>
    <submittedName>
        <fullName evidence="1">Uncharacterized protein</fullName>
    </submittedName>
</protein>
<sequence>MVDLRCTLLMRVAGKLVRGSQFEYLNGVIAETKVDPYSFTFYDLMDIIREIGYGLTESNGVTEHISVFYRLPMHDMNDGLVNLTSHDDMVQMFAVHSCGKKYTFIDVYVDCPNAVESDEDREQEVIGRDGNAIVDSNSLTELGGDLEIGKGQGGGELGGAEHVEELVVDEEGERVGDQCVNADDLLRINSP</sequence>
<dbReference type="Proteomes" id="UP000823749">
    <property type="component" value="Chromosome 5"/>
</dbReference>
<name>A0AAV6KAL8_9ERIC</name>
<gene>
    <name evidence="1" type="ORF">RHGRI_014746</name>
</gene>
<reference evidence="1" key="1">
    <citation type="submission" date="2020-08" db="EMBL/GenBank/DDBJ databases">
        <title>Plant Genome Project.</title>
        <authorList>
            <person name="Zhang R.-G."/>
        </authorList>
    </citation>
    <scope>NUCLEOTIDE SEQUENCE</scope>
    <source>
        <strain evidence="1">WSP0</strain>
        <tissue evidence="1">Leaf</tissue>
    </source>
</reference>
<evidence type="ECO:0000313" key="1">
    <source>
        <dbReference type="EMBL" id="KAG5549516.1"/>
    </source>
</evidence>
<keyword evidence="2" id="KW-1185">Reference proteome</keyword>
<dbReference type="AlphaFoldDB" id="A0AAV6KAL8"/>
<proteinExistence type="predicted"/>
<accession>A0AAV6KAL8</accession>
<organism evidence="1 2">
    <name type="scientific">Rhododendron griersonianum</name>
    <dbReference type="NCBI Taxonomy" id="479676"/>
    <lineage>
        <taxon>Eukaryota</taxon>
        <taxon>Viridiplantae</taxon>
        <taxon>Streptophyta</taxon>
        <taxon>Embryophyta</taxon>
        <taxon>Tracheophyta</taxon>
        <taxon>Spermatophyta</taxon>
        <taxon>Magnoliopsida</taxon>
        <taxon>eudicotyledons</taxon>
        <taxon>Gunneridae</taxon>
        <taxon>Pentapetalae</taxon>
        <taxon>asterids</taxon>
        <taxon>Ericales</taxon>
        <taxon>Ericaceae</taxon>
        <taxon>Ericoideae</taxon>
        <taxon>Rhodoreae</taxon>
        <taxon>Rhododendron</taxon>
    </lineage>
</organism>
<evidence type="ECO:0000313" key="2">
    <source>
        <dbReference type="Proteomes" id="UP000823749"/>
    </source>
</evidence>